<gene>
    <name evidence="2" type="ORF">ETAA1_16350</name>
</gene>
<name>A0A517XQD2_9BACT</name>
<keyword evidence="1" id="KW-1133">Transmembrane helix</keyword>
<accession>A0A517XQD2</accession>
<sequence>MYDLPFPLLMLAGYTLTVAVETAVLLVGLSRRHPVRAWLFAGAWLTACTYPVVWLVLPPLFDSRLAYLVVAEVFAPAAECVLFYLAFLQGRAPETRATGRDLAAIVVANVASFGVGEIIYAFVVDPAAAAG</sequence>
<keyword evidence="1" id="KW-0812">Transmembrane</keyword>
<dbReference type="EMBL" id="CP036273">
    <property type="protein sequence ID" value="QDU19704.1"/>
    <property type="molecule type" value="Genomic_DNA"/>
</dbReference>
<evidence type="ECO:0000313" key="2">
    <source>
        <dbReference type="EMBL" id="QDU19704.1"/>
    </source>
</evidence>
<feature type="transmembrane region" description="Helical" evidence="1">
    <location>
        <begin position="6"/>
        <end position="30"/>
    </location>
</feature>
<proteinExistence type="predicted"/>
<feature type="transmembrane region" description="Helical" evidence="1">
    <location>
        <begin position="102"/>
        <end position="123"/>
    </location>
</feature>
<evidence type="ECO:0000313" key="3">
    <source>
        <dbReference type="Proteomes" id="UP000319576"/>
    </source>
</evidence>
<dbReference type="RefSeq" id="WP_238389393.1">
    <property type="nucleotide sequence ID" value="NZ_CP036273.1"/>
</dbReference>
<feature type="transmembrane region" description="Helical" evidence="1">
    <location>
        <begin position="37"/>
        <end position="57"/>
    </location>
</feature>
<organism evidence="2 3">
    <name type="scientific">Urbifossiella limnaea</name>
    <dbReference type="NCBI Taxonomy" id="2528023"/>
    <lineage>
        <taxon>Bacteria</taxon>
        <taxon>Pseudomonadati</taxon>
        <taxon>Planctomycetota</taxon>
        <taxon>Planctomycetia</taxon>
        <taxon>Gemmatales</taxon>
        <taxon>Gemmataceae</taxon>
        <taxon>Urbifossiella</taxon>
    </lineage>
</organism>
<evidence type="ECO:0000256" key="1">
    <source>
        <dbReference type="SAM" id="Phobius"/>
    </source>
</evidence>
<keyword evidence="3" id="KW-1185">Reference proteome</keyword>
<dbReference type="AlphaFoldDB" id="A0A517XQD2"/>
<feature type="transmembrane region" description="Helical" evidence="1">
    <location>
        <begin position="69"/>
        <end position="90"/>
    </location>
</feature>
<reference evidence="2 3" key="1">
    <citation type="submission" date="2019-02" db="EMBL/GenBank/DDBJ databases">
        <title>Deep-cultivation of Planctomycetes and their phenomic and genomic characterization uncovers novel biology.</title>
        <authorList>
            <person name="Wiegand S."/>
            <person name="Jogler M."/>
            <person name="Boedeker C."/>
            <person name="Pinto D."/>
            <person name="Vollmers J."/>
            <person name="Rivas-Marin E."/>
            <person name="Kohn T."/>
            <person name="Peeters S.H."/>
            <person name="Heuer A."/>
            <person name="Rast P."/>
            <person name="Oberbeckmann S."/>
            <person name="Bunk B."/>
            <person name="Jeske O."/>
            <person name="Meyerdierks A."/>
            <person name="Storesund J.E."/>
            <person name="Kallscheuer N."/>
            <person name="Luecker S."/>
            <person name="Lage O.M."/>
            <person name="Pohl T."/>
            <person name="Merkel B.J."/>
            <person name="Hornburger P."/>
            <person name="Mueller R.-W."/>
            <person name="Bruemmer F."/>
            <person name="Labrenz M."/>
            <person name="Spormann A.M."/>
            <person name="Op den Camp H."/>
            <person name="Overmann J."/>
            <person name="Amann R."/>
            <person name="Jetten M.S.M."/>
            <person name="Mascher T."/>
            <person name="Medema M.H."/>
            <person name="Devos D.P."/>
            <person name="Kaster A.-K."/>
            <person name="Ovreas L."/>
            <person name="Rohde M."/>
            <person name="Galperin M.Y."/>
            <person name="Jogler C."/>
        </authorList>
    </citation>
    <scope>NUCLEOTIDE SEQUENCE [LARGE SCALE GENOMIC DNA]</scope>
    <source>
        <strain evidence="2 3">ETA_A1</strain>
    </source>
</reference>
<dbReference type="Proteomes" id="UP000319576">
    <property type="component" value="Chromosome"/>
</dbReference>
<protein>
    <submittedName>
        <fullName evidence="2">Uncharacterized protein</fullName>
    </submittedName>
</protein>
<dbReference type="KEGG" id="uli:ETAA1_16350"/>
<keyword evidence="1" id="KW-0472">Membrane</keyword>